<dbReference type="RefSeq" id="WP_282546271.1">
    <property type="nucleotide sequence ID" value="NZ_JASCIQ010000044.1"/>
</dbReference>
<name>A0ABT6SJI3_9ACTN</name>
<evidence type="ECO:0000313" key="1">
    <source>
        <dbReference type="EMBL" id="MDI3408362.1"/>
    </source>
</evidence>
<dbReference type="EMBL" id="JASCIQ010000044">
    <property type="protein sequence ID" value="MDI3408362.1"/>
    <property type="molecule type" value="Genomic_DNA"/>
</dbReference>
<protein>
    <submittedName>
        <fullName evidence="1">Uncharacterized protein</fullName>
    </submittedName>
</protein>
<accession>A0ABT6SJI3</accession>
<dbReference type="Proteomes" id="UP001223978">
    <property type="component" value="Unassembled WGS sequence"/>
</dbReference>
<gene>
    <name evidence="1" type="ORF">QIS96_31650</name>
</gene>
<keyword evidence="2" id="KW-1185">Reference proteome</keyword>
<reference evidence="1 2" key="1">
    <citation type="submission" date="2023-05" db="EMBL/GenBank/DDBJ databases">
        <title>Draft genome sequence of Streptomyces sp. B-S-A6 isolated from a cave soil in Thailand.</title>
        <authorList>
            <person name="Chamroensaksri N."/>
            <person name="Muangham S."/>
        </authorList>
    </citation>
    <scope>NUCLEOTIDE SEQUENCE [LARGE SCALE GENOMIC DNA]</scope>
    <source>
        <strain evidence="1 2">B-S-A6</strain>
    </source>
</reference>
<evidence type="ECO:0000313" key="2">
    <source>
        <dbReference type="Proteomes" id="UP001223978"/>
    </source>
</evidence>
<comment type="caution">
    <text evidence="1">The sequence shown here is derived from an EMBL/GenBank/DDBJ whole genome shotgun (WGS) entry which is preliminary data.</text>
</comment>
<sequence length="364" mass="40363">MTARLATNAHQRLMELGTALQYSDVPPGHQQDLTFAMTFGKQGYTPPWPRDPTTGARWQIQQIQQSLRMAEVFVLSPAAHAAVMAAAATLEPADVVTLDRDRDIVSPTGLLVLPEPVILINRGGTASDTIAYSWQFVTQNQVLPTAQYPGVQITTYMDRDGPVQPAEWRMLLAQARANRTPLPPFVPDGIYGLRGDAAAESTERLASINGEHRRVNELLNEVSKHTTAPPEVGEWAGGQIEDTYDDFAARYMFAFWRLTTQGVTVATSARYRQPGSTGQQRKGAPAAPAVRVIRLAHQVPAQRGESDEAAVGRVYHHRWPVRMHKVRQWYPSKQEHRVIWRGPYIKGPADAPLMVGEKAYSVDT</sequence>
<organism evidence="1 2">
    <name type="scientific">Streptomyces cavernicola</name>
    <dbReference type="NCBI Taxonomy" id="3043613"/>
    <lineage>
        <taxon>Bacteria</taxon>
        <taxon>Bacillati</taxon>
        <taxon>Actinomycetota</taxon>
        <taxon>Actinomycetes</taxon>
        <taxon>Kitasatosporales</taxon>
        <taxon>Streptomycetaceae</taxon>
        <taxon>Streptomyces</taxon>
    </lineage>
</organism>
<proteinExistence type="predicted"/>